<protein>
    <recommendedName>
        <fullName evidence="4">DUF368 domain-containing protein</fullName>
    </recommendedName>
</protein>
<evidence type="ECO:0000313" key="2">
    <source>
        <dbReference type="EMBL" id="EOR70733.1"/>
    </source>
</evidence>
<dbReference type="AlphaFoldDB" id="A0A9P2T9J2"/>
<dbReference type="Pfam" id="PF04018">
    <property type="entry name" value="VCA0040-like"/>
    <property type="match status" value="1"/>
</dbReference>
<sequence>MAKSLGTHLLNGVRGTLIGTAETVPGISGGTVALITGVYESLINSAGHVVTAVRLLVTDLLRGKGLARARAELTRADWGTVLAVLVGMVPAVLVAARVIAPLVEHNPAESHALFFGLVLASLWVPYSSSGRRWRIGDYLLALLMAAAAFLFTGVPSTTVDPHPLIVMAAAAVAICALVLPGISGSFILLTVGLYLPTMEALNNRDLGYIATFALGATIGLSLFVKLLQFLLDRFHHLTLVVMTGLMAGSLRALWPWQDDDRTLLAPSQDNLVLCIVLALVGAAAVITVIVIEHRIKARAAHDASVAPEVRPQTNDTVVQ</sequence>
<feature type="transmembrane region" description="Helical" evidence="1">
    <location>
        <begin position="135"/>
        <end position="152"/>
    </location>
</feature>
<dbReference type="Proteomes" id="UP000014184">
    <property type="component" value="Unassembled WGS sequence"/>
</dbReference>
<feature type="transmembrane region" description="Helical" evidence="1">
    <location>
        <begin position="112"/>
        <end position="129"/>
    </location>
</feature>
<dbReference type="PANTHER" id="PTHR37308:SF1">
    <property type="entry name" value="POLYPRENYL-PHOSPHATE TRANSPORTER"/>
    <property type="match status" value="1"/>
</dbReference>
<keyword evidence="1" id="KW-0812">Transmembrane</keyword>
<feature type="transmembrane region" description="Helical" evidence="1">
    <location>
        <begin position="164"/>
        <end position="194"/>
    </location>
</feature>
<dbReference type="PANTHER" id="PTHR37308">
    <property type="entry name" value="INTEGRAL MEMBRANE PROTEIN"/>
    <property type="match status" value="1"/>
</dbReference>
<evidence type="ECO:0008006" key="4">
    <source>
        <dbReference type="Google" id="ProtNLM"/>
    </source>
</evidence>
<proteinExistence type="predicted"/>
<keyword evidence="1" id="KW-1133">Transmembrane helix</keyword>
<feature type="transmembrane region" description="Helical" evidence="1">
    <location>
        <begin position="78"/>
        <end position="100"/>
    </location>
</feature>
<comment type="caution">
    <text evidence="2">The sequence shown here is derived from an EMBL/GenBank/DDBJ whole genome shotgun (WGS) entry which is preliminary data.</text>
</comment>
<feature type="transmembrane region" description="Helical" evidence="1">
    <location>
        <begin position="270"/>
        <end position="291"/>
    </location>
</feature>
<keyword evidence="3" id="KW-1185">Reference proteome</keyword>
<evidence type="ECO:0000256" key="1">
    <source>
        <dbReference type="SAM" id="Phobius"/>
    </source>
</evidence>
<name>A0A9P2T9J2_THEFU</name>
<dbReference type="InterPro" id="IPR007163">
    <property type="entry name" value="VCA0040-like"/>
</dbReference>
<accession>A0A9P2T9J2</accession>
<keyword evidence="1" id="KW-0472">Membrane</keyword>
<gene>
    <name evidence="2" type="ORF">TM51_11555</name>
</gene>
<organism evidence="2 3">
    <name type="scientific">Thermobifida fusca TM51</name>
    <dbReference type="NCBI Taxonomy" id="1169414"/>
    <lineage>
        <taxon>Bacteria</taxon>
        <taxon>Bacillati</taxon>
        <taxon>Actinomycetota</taxon>
        <taxon>Actinomycetes</taxon>
        <taxon>Streptosporangiales</taxon>
        <taxon>Nocardiopsidaceae</taxon>
        <taxon>Thermobifida</taxon>
    </lineage>
</organism>
<dbReference type="RefSeq" id="WP_016189042.1">
    <property type="nucleotide sequence ID" value="NZ_AOSG01000061.1"/>
</dbReference>
<reference evidence="2 3" key="1">
    <citation type="journal article" date="2013" name="Genome Announc.">
        <title>Draft Genome Sequence of the Lignocellulose Decomposer Thermobifida fusca Strain TM51.</title>
        <authorList>
            <person name="Toth A."/>
            <person name="Barna T."/>
            <person name="Nagy I."/>
            <person name="Horvath B."/>
            <person name="Nagy I."/>
            <person name="Tancsics A."/>
            <person name="Kriszt B."/>
            <person name="Baka E."/>
            <person name="Fekete C."/>
            <person name="Kukolya J."/>
        </authorList>
    </citation>
    <scope>NUCLEOTIDE SEQUENCE [LARGE SCALE GENOMIC DNA]</scope>
    <source>
        <strain evidence="2 3">TM51</strain>
    </source>
</reference>
<evidence type="ECO:0000313" key="3">
    <source>
        <dbReference type="Proteomes" id="UP000014184"/>
    </source>
</evidence>
<feature type="transmembrane region" description="Helical" evidence="1">
    <location>
        <begin position="206"/>
        <end position="227"/>
    </location>
</feature>
<dbReference type="EMBL" id="AOSG01000061">
    <property type="protein sequence ID" value="EOR70733.1"/>
    <property type="molecule type" value="Genomic_DNA"/>
</dbReference>